<keyword evidence="3 5" id="KW-0378">Hydrolase</keyword>
<dbReference type="OrthoDB" id="9812068at2"/>
<dbReference type="CDD" id="cd07560">
    <property type="entry name" value="Peptidase_S41_CPP"/>
    <property type="match status" value="1"/>
</dbReference>
<dbReference type="GO" id="GO:0008236">
    <property type="term" value="F:serine-type peptidase activity"/>
    <property type="evidence" value="ECO:0007669"/>
    <property type="project" value="UniProtKB-KW"/>
</dbReference>
<dbReference type="GO" id="GO:0007165">
    <property type="term" value="P:signal transduction"/>
    <property type="evidence" value="ECO:0007669"/>
    <property type="project" value="TreeGrafter"/>
</dbReference>
<dbReference type="GO" id="GO:0030288">
    <property type="term" value="C:outer membrane-bounded periplasmic space"/>
    <property type="evidence" value="ECO:0007669"/>
    <property type="project" value="TreeGrafter"/>
</dbReference>
<dbReference type="SUPFAM" id="SSF52096">
    <property type="entry name" value="ClpP/crotonase"/>
    <property type="match status" value="1"/>
</dbReference>
<dbReference type="SMART" id="SM00245">
    <property type="entry name" value="TSPc"/>
    <property type="match status" value="1"/>
</dbReference>
<dbReference type="Gene3D" id="3.90.226.10">
    <property type="entry name" value="2-enoyl-CoA Hydratase, Chain A, domain 1"/>
    <property type="match status" value="1"/>
</dbReference>
<dbReference type="InterPro" id="IPR029045">
    <property type="entry name" value="ClpP/crotonase-like_dom_sf"/>
</dbReference>
<dbReference type="Proteomes" id="UP000309016">
    <property type="component" value="Chromosome"/>
</dbReference>
<dbReference type="PROSITE" id="PS50106">
    <property type="entry name" value="PDZ"/>
    <property type="match status" value="1"/>
</dbReference>
<dbReference type="RefSeq" id="WP_139066196.1">
    <property type="nucleotide sequence ID" value="NZ_CP040812.1"/>
</dbReference>
<dbReference type="Gene3D" id="2.30.42.10">
    <property type="match status" value="1"/>
</dbReference>
<dbReference type="InterPro" id="IPR001478">
    <property type="entry name" value="PDZ"/>
</dbReference>
<proteinExistence type="inferred from homology"/>
<accession>A0A5B7X4H2</accession>
<feature type="domain" description="PDZ" evidence="6">
    <location>
        <begin position="83"/>
        <end position="165"/>
    </location>
</feature>
<dbReference type="NCBIfam" id="TIGR00225">
    <property type="entry name" value="prc"/>
    <property type="match status" value="1"/>
</dbReference>
<dbReference type="InterPro" id="IPR036034">
    <property type="entry name" value="PDZ_sf"/>
</dbReference>
<keyword evidence="2 5" id="KW-0645">Protease</keyword>
<evidence type="ECO:0000313" key="7">
    <source>
        <dbReference type="EMBL" id="QCY69631.1"/>
    </source>
</evidence>
<evidence type="ECO:0000256" key="4">
    <source>
        <dbReference type="ARBA" id="ARBA00022825"/>
    </source>
</evidence>
<dbReference type="InterPro" id="IPR004447">
    <property type="entry name" value="Peptidase_S41A"/>
</dbReference>
<dbReference type="KEGG" id="afla:FHG64_09600"/>
<gene>
    <name evidence="7" type="ORF">FHG64_09600</name>
</gene>
<dbReference type="GO" id="GO:0006508">
    <property type="term" value="P:proteolysis"/>
    <property type="evidence" value="ECO:0007669"/>
    <property type="project" value="UniProtKB-KW"/>
</dbReference>
<evidence type="ECO:0000313" key="8">
    <source>
        <dbReference type="Proteomes" id="UP000309016"/>
    </source>
</evidence>
<dbReference type="PANTHER" id="PTHR32060">
    <property type="entry name" value="TAIL-SPECIFIC PROTEASE"/>
    <property type="match status" value="1"/>
</dbReference>
<comment type="similarity">
    <text evidence="1 5">Belongs to the peptidase S41A family.</text>
</comment>
<reference evidence="7 8" key="1">
    <citation type="submission" date="2019-06" db="EMBL/GenBank/DDBJ databases">
        <title>Complete genome sequence of Antarcticibacterium flavum KCTC 52984T from an Antarctic marine sediment.</title>
        <authorList>
            <person name="Lee Y.M."/>
            <person name="Shin S.C."/>
        </authorList>
    </citation>
    <scope>NUCLEOTIDE SEQUENCE [LARGE SCALE GENOMIC DNA]</scope>
    <source>
        <strain evidence="7 8">KCTC 52984</strain>
    </source>
</reference>
<dbReference type="Gene3D" id="3.30.750.44">
    <property type="match status" value="1"/>
</dbReference>
<dbReference type="Pfam" id="PF13180">
    <property type="entry name" value="PDZ_2"/>
    <property type="match status" value="1"/>
</dbReference>
<dbReference type="SUPFAM" id="SSF50156">
    <property type="entry name" value="PDZ domain-like"/>
    <property type="match status" value="1"/>
</dbReference>
<dbReference type="AlphaFoldDB" id="A0A5B7X4H2"/>
<evidence type="ECO:0000256" key="5">
    <source>
        <dbReference type="RuleBase" id="RU004404"/>
    </source>
</evidence>
<evidence type="ECO:0000256" key="1">
    <source>
        <dbReference type="ARBA" id="ARBA00009179"/>
    </source>
</evidence>
<dbReference type="SMART" id="SM00228">
    <property type="entry name" value="PDZ"/>
    <property type="match status" value="1"/>
</dbReference>
<name>A0A5B7X4H2_9FLAO</name>
<dbReference type="PANTHER" id="PTHR32060:SF30">
    <property type="entry name" value="CARBOXY-TERMINAL PROCESSING PROTEASE CTPA"/>
    <property type="match status" value="1"/>
</dbReference>
<dbReference type="InterPro" id="IPR005151">
    <property type="entry name" value="Tail-specific_protease"/>
</dbReference>
<dbReference type="GO" id="GO:0004175">
    <property type="term" value="F:endopeptidase activity"/>
    <property type="evidence" value="ECO:0007669"/>
    <property type="project" value="TreeGrafter"/>
</dbReference>
<keyword evidence="4 5" id="KW-0720">Serine protease</keyword>
<dbReference type="Pfam" id="PF03572">
    <property type="entry name" value="Peptidase_S41"/>
    <property type="match status" value="1"/>
</dbReference>
<evidence type="ECO:0000256" key="3">
    <source>
        <dbReference type="ARBA" id="ARBA00022801"/>
    </source>
</evidence>
<evidence type="ECO:0000256" key="2">
    <source>
        <dbReference type="ARBA" id="ARBA00022670"/>
    </source>
</evidence>
<sequence>MKNLLLKKISIIVLGAGLLVGTTGFVKSDFFAIAKQLEIFTTLFKELNMNYVDETNPAALMDTAIKAMLEDLDPYTNYWNEQDVEAARMNTAGEYQGIGAAVKITREKFIILEAYKDFPADKAGLKAGDEIIKIGGLPVADYREDAGELLNGAPNSTIDITYRRQGKLENTTITRGTIELKAVPFYELLEDNTGYIVLSRFNSNASSETIRALKELQGRGADKIILDLRGNPGGLLSEAILVSNIFINKGQLITSTKSVIEKYNQQYFTPNEPINTKIPLAVLIDGRSASASEIVAGAIQDLDRGIVVGARSFGKGLVQRPKELVYGTQLKLTISRYYTPSGRCIQALDYRERDEEGNAVRIGTNDYNEFKTKSGRSVYDGGGILPDITLKTSEYSAITNALLAHNAIFDFATNYYYSNNLERPEDFTFTDADFNNFRNFLEQTDFSYETRTEAELSEAIATARKEGFDQDIISGYKQMMDGIEKAKKAEVESKKEEISSLLTDEIIKRYFYQEGLYNYYLQNNPEILEAQQVLNNPGKYSAILR</sequence>
<organism evidence="7 8">
    <name type="scientific">Antarcticibacterium flavum</name>
    <dbReference type="NCBI Taxonomy" id="2058175"/>
    <lineage>
        <taxon>Bacteria</taxon>
        <taxon>Pseudomonadati</taxon>
        <taxon>Bacteroidota</taxon>
        <taxon>Flavobacteriia</taxon>
        <taxon>Flavobacteriales</taxon>
        <taxon>Flavobacteriaceae</taxon>
        <taxon>Antarcticibacterium</taxon>
    </lineage>
</organism>
<dbReference type="EMBL" id="CP040812">
    <property type="protein sequence ID" value="QCY69631.1"/>
    <property type="molecule type" value="Genomic_DNA"/>
</dbReference>
<evidence type="ECO:0000259" key="6">
    <source>
        <dbReference type="PROSITE" id="PS50106"/>
    </source>
</evidence>
<protein>
    <submittedName>
        <fullName evidence="7">S41 family peptidase</fullName>
    </submittedName>
</protein>
<keyword evidence="8" id="KW-1185">Reference proteome</keyword>